<accession>A0A245ZGG9</accession>
<keyword evidence="3" id="KW-1185">Reference proteome</keyword>
<dbReference type="Pfam" id="PF10691">
    <property type="entry name" value="DUF2497"/>
    <property type="match status" value="1"/>
</dbReference>
<name>A0A245ZGG9_9SPHN</name>
<evidence type="ECO:0000256" key="1">
    <source>
        <dbReference type="SAM" id="MobiDB-lite"/>
    </source>
</evidence>
<evidence type="ECO:0008006" key="4">
    <source>
        <dbReference type="Google" id="ProtNLM"/>
    </source>
</evidence>
<evidence type="ECO:0000313" key="2">
    <source>
        <dbReference type="EMBL" id="OWK28833.1"/>
    </source>
</evidence>
<dbReference type="RefSeq" id="WP_088368062.1">
    <property type="nucleotide sequence ID" value="NZ_NBBI01000005.1"/>
</dbReference>
<gene>
    <name evidence="2" type="ORF">SPDO_26680</name>
</gene>
<protein>
    <recommendedName>
        <fullName evidence="4">DUF2497 domain-containing protein</fullName>
    </recommendedName>
</protein>
<feature type="compositionally biased region" description="Low complexity" evidence="1">
    <location>
        <begin position="61"/>
        <end position="75"/>
    </location>
</feature>
<reference evidence="2 3" key="1">
    <citation type="submission" date="2017-03" db="EMBL/GenBank/DDBJ databases">
        <title>Genome sequence of Sphingomonas dokdonensis DSM 21029.</title>
        <authorList>
            <person name="Poehlein A."/>
            <person name="Wuebbeler J.H."/>
            <person name="Steinbuechel A."/>
            <person name="Daniel R."/>
        </authorList>
    </citation>
    <scope>NUCLEOTIDE SEQUENCE [LARGE SCALE GENOMIC DNA]</scope>
    <source>
        <strain evidence="2 3">DSM 21029</strain>
    </source>
</reference>
<organism evidence="2 3">
    <name type="scientific">Sphingomonas dokdonensis</name>
    <dbReference type="NCBI Taxonomy" id="344880"/>
    <lineage>
        <taxon>Bacteria</taxon>
        <taxon>Pseudomonadati</taxon>
        <taxon>Pseudomonadota</taxon>
        <taxon>Alphaproteobacteria</taxon>
        <taxon>Sphingomonadales</taxon>
        <taxon>Sphingomonadaceae</taxon>
        <taxon>Sphingomonas</taxon>
    </lineage>
</organism>
<dbReference type="EMBL" id="NBBI01000005">
    <property type="protein sequence ID" value="OWK28833.1"/>
    <property type="molecule type" value="Genomic_DNA"/>
</dbReference>
<sequence length="168" mass="18116">MEDILSSIKRIIAEEGDDRPTRPRRSATGRAVLESAPEQERRVDADEPDEVLELSHPMPPSAGRSAANGASAPSAAPAPTPPRFRDEDEDADAAAALLSEQTAQATRGAIDALSKLLVKPEPKSDGTLEGLVREMLRPMLREWLDANLPSMVETIVAREIAKLTRGMS</sequence>
<dbReference type="AlphaFoldDB" id="A0A245ZGG9"/>
<dbReference type="Proteomes" id="UP000197290">
    <property type="component" value="Unassembled WGS sequence"/>
</dbReference>
<dbReference type="OrthoDB" id="7189469at2"/>
<evidence type="ECO:0000313" key="3">
    <source>
        <dbReference type="Proteomes" id="UP000197290"/>
    </source>
</evidence>
<comment type="caution">
    <text evidence="2">The sequence shown here is derived from an EMBL/GenBank/DDBJ whole genome shotgun (WGS) entry which is preliminary data.</text>
</comment>
<feature type="region of interest" description="Disordered" evidence="1">
    <location>
        <begin position="1"/>
        <end position="100"/>
    </location>
</feature>
<proteinExistence type="predicted"/>
<dbReference type="InterPro" id="IPR019632">
    <property type="entry name" value="DUF2497"/>
</dbReference>